<keyword evidence="7" id="KW-1185">Reference proteome</keyword>
<evidence type="ECO:0000256" key="3">
    <source>
        <dbReference type="RuleBase" id="RU361235"/>
    </source>
</evidence>
<dbReference type="InterPro" id="IPR019826">
    <property type="entry name" value="Carboxylesterase_B_AS"/>
</dbReference>
<dbReference type="PANTHER" id="PTHR11559">
    <property type="entry name" value="CARBOXYLESTERASE"/>
    <property type="match status" value="1"/>
</dbReference>
<dbReference type="InterPro" id="IPR002018">
    <property type="entry name" value="CarbesteraseB"/>
</dbReference>
<evidence type="ECO:0000256" key="2">
    <source>
        <dbReference type="ARBA" id="ARBA00022801"/>
    </source>
</evidence>
<comment type="caution">
    <text evidence="6">The sequence shown here is derived from an EMBL/GenBank/DDBJ whole genome shotgun (WGS) entry which is preliminary data.</text>
</comment>
<dbReference type="SUPFAM" id="SSF53474">
    <property type="entry name" value="alpha/beta-Hydrolases"/>
    <property type="match status" value="1"/>
</dbReference>
<dbReference type="InterPro" id="IPR019819">
    <property type="entry name" value="Carboxylesterase_B_CS"/>
</dbReference>
<dbReference type="Pfam" id="PF00135">
    <property type="entry name" value="COesterase"/>
    <property type="match status" value="1"/>
</dbReference>
<evidence type="ECO:0000259" key="5">
    <source>
        <dbReference type="Pfam" id="PF00135"/>
    </source>
</evidence>
<evidence type="ECO:0000313" key="7">
    <source>
        <dbReference type="Proteomes" id="UP000215316"/>
    </source>
</evidence>
<dbReference type="RefSeq" id="WP_094128946.1">
    <property type="nucleotide sequence ID" value="NZ_CP040788.1"/>
</dbReference>
<dbReference type="EC" id="3.1.1.-" evidence="3"/>
<dbReference type="PROSITE" id="PS00941">
    <property type="entry name" value="CARBOXYLESTERASE_B_2"/>
    <property type="match status" value="1"/>
</dbReference>
<protein>
    <recommendedName>
        <fullName evidence="3">Carboxylic ester hydrolase</fullName>
        <ecNumber evidence="3">3.1.1.-</ecNumber>
    </recommendedName>
</protein>
<accession>A0A225C9G1</accession>
<evidence type="ECO:0000313" key="6">
    <source>
        <dbReference type="EMBL" id="OQJ63318.1"/>
    </source>
</evidence>
<dbReference type="EMBL" id="MZMQ01000001">
    <property type="protein sequence ID" value="OQJ63318.1"/>
    <property type="molecule type" value="Genomic_DNA"/>
</dbReference>
<dbReference type="InterPro" id="IPR029058">
    <property type="entry name" value="AB_hydrolase_fold"/>
</dbReference>
<gene>
    <name evidence="6" type="ORF">B5P24_10075</name>
</gene>
<name>A0A225C9G1_9MICO</name>
<evidence type="ECO:0000256" key="4">
    <source>
        <dbReference type="SAM" id="MobiDB-lite"/>
    </source>
</evidence>
<dbReference type="InterPro" id="IPR050309">
    <property type="entry name" value="Type-B_Carboxylest/Lipase"/>
</dbReference>
<organism evidence="6 7">
    <name type="scientific">Clavibacter tessellarius</name>
    <dbReference type="NCBI Taxonomy" id="31965"/>
    <lineage>
        <taxon>Bacteria</taxon>
        <taxon>Bacillati</taxon>
        <taxon>Actinomycetota</taxon>
        <taxon>Actinomycetes</taxon>
        <taxon>Micrococcales</taxon>
        <taxon>Microbacteriaceae</taxon>
        <taxon>Clavibacter</taxon>
    </lineage>
</organism>
<dbReference type="GO" id="GO:0016787">
    <property type="term" value="F:hydrolase activity"/>
    <property type="evidence" value="ECO:0007669"/>
    <property type="project" value="UniProtKB-KW"/>
</dbReference>
<comment type="similarity">
    <text evidence="1 3">Belongs to the type-B carboxylesterase/lipase family.</text>
</comment>
<reference evidence="6" key="1">
    <citation type="submission" date="2017-08" db="EMBL/GenBank/DDBJ databases">
        <title>Genomes of multiple Clavibacter strains from different subspecies.</title>
        <authorList>
            <person name="Yuan X.-K."/>
            <person name="Li X.-S."/>
            <person name="Nie J."/>
            <person name="De Boer S.H."/>
        </authorList>
    </citation>
    <scope>NUCLEOTIDE SEQUENCE [LARGE SCALE GENOMIC DNA]</scope>
    <source>
        <strain evidence="6">ATCC 33566</strain>
    </source>
</reference>
<dbReference type="AlphaFoldDB" id="A0A225C9G1"/>
<sequence length="578" mass="62504">MTPDADPPTPAYDPSELDVAVTGGTVRGVRERGVEAWRGIPYAAPPRGDLRFRAPQPVVGWEGARFAQHFGRVAPQVSAGAFMGAPQGTPMGEDCLTVNVIAPSGLSPGAARVNRESQLRPVMVFIHGGAYVVGSSREVPVQGEGLVRQGGIVYVSFNYRLGALGYLDFSRYSTPERPIESNLGLRDQVRALEWVRDNIRAFGGDPANVTVFGESAGGNAVTTLMATPSAHGLFARAIAQSSPTNAVYPAEQTARWAERFVALLADRAGRAPDDAEAVRLLTTASSSTLSAAANELMVRTPDEDPGTITFSPVIDGDVLPERPLDAFKHGRAARVPLIIGTNEREGSLFTGRLDILATTPSRIEAVFAKTDDGHRDELAALYPGLPKRRAALDFGGDYAFWFPSIKVAERHARHAPVHFYRFDVAPRLVRLMGLDATHGLELFALFDRMDSLIGRGMTLLGGRRAFVAAGERMRIAWLRFAQDGTVDESWPAYVGDDEDVARDLEEADDVTAGTGSAGERGPSRPGAGTGLRARIRPGGIRDSGPRRRATYVFDVVDRVEHDPHADRRVAWRDFVPHI</sequence>
<keyword evidence="2 3" id="KW-0378">Hydrolase</keyword>
<dbReference type="Proteomes" id="UP000215316">
    <property type="component" value="Unassembled WGS sequence"/>
</dbReference>
<feature type="domain" description="Carboxylesterase type B" evidence="5">
    <location>
        <begin position="18"/>
        <end position="448"/>
    </location>
</feature>
<dbReference type="Gene3D" id="3.40.50.1820">
    <property type="entry name" value="alpha/beta hydrolase"/>
    <property type="match status" value="1"/>
</dbReference>
<evidence type="ECO:0000256" key="1">
    <source>
        <dbReference type="ARBA" id="ARBA00005964"/>
    </source>
</evidence>
<dbReference type="OrthoDB" id="3199405at2"/>
<proteinExistence type="inferred from homology"/>
<dbReference type="PROSITE" id="PS00122">
    <property type="entry name" value="CARBOXYLESTERASE_B_1"/>
    <property type="match status" value="1"/>
</dbReference>
<feature type="region of interest" description="Disordered" evidence="4">
    <location>
        <begin position="509"/>
        <end position="539"/>
    </location>
</feature>